<keyword evidence="1" id="KW-0479">Metal-binding</keyword>
<dbReference type="SMART" id="SM00184">
    <property type="entry name" value="RING"/>
    <property type="match status" value="1"/>
</dbReference>
<dbReference type="InParanoid" id="A0A074YID2"/>
<name>A0A074YID2_AURSE</name>
<evidence type="ECO:0000256" key="2">
    <source>
        <dbReference type="ARBA" id="ARBA00022771"/>
    </source>
</evidence>
<gene>
    <name evidence="7" type="ORF">AUEXF2481DRAFT_4793</name>
</gene>
<dbReference type="GeneID" id="25368408"/>
<feature type="domain" description="RING-type" evidence="6">
    <location>
        <begin position="69"/>
        <end position="109"/>
    </location>
</feature>
<dbReference type="STRING" id="1043005.A0A074YID2"/>
<feature type="compositionally biased region" description="Basic and acidic residues" evidence="5">
    <location>
        <begin position="7"/>
        <end position="24"/>
    </location>
</feature>
<keyword evidence="3" id="KW-0862">Zinc</keyword>
<accession>A0A074YID2</accession>
<dbReference type="HOGENOM" id="CLU_445471_0_0_1"/>
<dbReference type="PROSITE" id="PS00518">
    <property type="entry name" value="ZF_RING_1"/>
    <property type="match status" value="1"/>
</dbReference>
<dbReference type="PANTHER" id="PTHR15898:SF13">
    <property type="entry name" value="BIFUNCTIONAL APOPTOSIS REGULATOR"/>
    <property type="match status" value="1"/>
</dbReference>
<sequence length="617" mass="70036">MPTLKRHRDETSDEGARKKLKAEQVDQTPTILPIMDLTTEETPAAPSQERQTLEILRNDFDDLRQLVTCKICERLLYEPYVISCGHTYCYSCLCQWFTTSKKKTCPNCREVITRPPAPSYVIKEMTNVFMRRHDLLPDGETIEQHEQWKFEEADIVRRDKSDDHPRTGGLFKGFFRPRRAKVLPIHDPDDHVDRCPECHHEVEDGRCENCGIYMDSWSDTDTDVSLSSMSNSLDVEDIPDDFEDEDHDASAVFGEFDIDFDPEAAQWMQEDQVRQLMAHGRHWRPGRLPNGARVEQNATGTRLIFGARDEEMGDNLDELSDEEDDDEDDETGSLDEFLDDRDINDITAHTISSQTAADNTPARHRSRHRRVIDSSDGAEAIATDSDSSRSDSDSDGVRHNPQFRRPRASISLISDDEDEPVEGDSRQSINIGDEDEQSDDDEEERMVPRPRRQVIDDDDDSDDEPRVISSRYRGPAARRSGRPILARRQQRPIPIIDSDDESDDSSATEEMFTRTTDPISNNRNGMGRNGPRPTTAASLSSDSDSSEDEDIEPDDYSIDGHDANDMDDVVQGVQGADFSPMQSEDEDEGNQQAMNYFNVYGDGDDGSDVDDEDDDVY</sequence>
<dbReference type="SUPFAM" id="SSF57850">
    <property type="entry name" value="RING/U-box"/>
    <property type="match status" value="1"/>
</dbReference>
<feature type="compositionally biased region" description="Basic and acidic residues" evidence="5">
    <location>
        <begin position="386"/>
        <end position="398"/>
    </location>
</feature>
<dbReference type="GO" id="GO:0005634">
    <property type="term" value="C:nucleus"/>
    <property type="evidence" value="ECO:0007669"/>
    <property type="project" value="TreeGrafter"/>
</dbReference>
<evidence type="ECO:0000313" key="8">
    <source>
        <dbReference type="Proteomes" id="UP000030641"/>
    </source>
</evidence>
<evidence type="ECO:0000313" key="7">
    <source>
        <dbReference type="EMBL" id="KEQ95839.1"/>
    </source>
</evidence>
<dbReference type="OrthoDB" id="6105938at2759"/>
<keyword evidence="2 4" id="KW-0863">Zinc-finger</keyword>
<evidence type="ECO:0000256" key="1">
    <source>
        <dbReference type="ARBA" id="ARBA00022723"/>
    </source>
</evidence>
<dbReference type="CDD" id="cd16568">
    <property type="entry name" value="RING-HC_ScPSH1-like"/>
    <property type="match status" value="1"/>
</dbReference>
<feature type="compositionally biased region" description="Acidic residues" evidence="5">
    <location>
        <begin position="497"/>
        <end position="507"/>
    </location>
</feature>
<protein>
    <recommendedName>
        <fullName evidence="6">RING-type domain-containing protein</fullName>
    </recommendedName>
</protein>
<dbReference type="PROSITE" id="PS50089">
    <property type="entry name" value="ZF_RING_2"/>
    <property type="match status" value="1"/>
</dbReference>
<feature type="region of interest" description="Disordered" evidence="5">
    <location>
        <begin position="1"/>
        <end position="25"/>
    </location>
</feature>
<proteinExistence type="predicted"/>
<dbReference type="EMBL" id="KL584758">
    <property type="protein sequence ID" value="KEQ95839.1"/>
    <property type="molecule type" value="Genomic_DNA"/>
</dbReference>
<dbReference type="RefSeq" id="XP_013344101.1">
    <property type="nucleotide sequence ID" value="XM_013488647.1"/>
</dbReference>
<dbReference type="Gene3D" id="3.30.40.10">
    <property type="entry name" value="Zinc/RING finger domain, C3HC4 (zinc finger)"/>
    <property type="match status" value="1"/>
</dbReference>
<dbReference type="GO" id="GO:0008270">
    <property type="term" value="F:zinc ion binding"/>
    <property type="evidence" value="ECO:0007669"/>
    <property type="project" value="UniProtKB-KW"/>
</dbReference>
<dbReference type="Pfam" id="PF13923">
    <property type="entry name" value="zf-C3HC4_2"/>
    <property type="match status" value="1"/>
</dbReference>
<evidence type="ECO:0000259" key="6">
    <source>
        <dbReference type="PROSITE" id="PS50089"/>
    </source>
</evidence>
<feature type="compositionally biased region" description="Acidic residues" evidence="5">
    <location>
        <begin position="432"/>
        <end position="444"/>
    </location>
</feature>
<dbReference type="InterPro" id="IPR001841">
    <property type="entry name" value="Znf_RING"/>
</dbReference>
<feature type="compositionally biased region" description="Low complexity" evidence="5">
    <location>
        <begin position="521"/>
        <end position="543"/>
    </location>
</feature>
<dbReference type="Proteomes" id="UP000030641">
    <property type="component" value="Unassembled WGS sequence"/>
</dbReference>
<keyword evidence="8" id="KW-1185">Reference proteome</keyword>
<dbReference type="AlphaFoldDB" id="A0A074YID2"/>
<feature type="compositionally biased region" description="Acidic residues" evidence="5">
    <location>
        <begin position="544"/>
        <end position="557"/>
    </location>
</feature>
<dbReference type="InterPro" id="IPR013083">
    <property type="entry name" value="Znf_RING/FYVE/PHD"/>
</dbReference>
<organism evidence="7 8">
    <name type="scientific">Aureobasidium subglaciale (strain EXF-2481)</name>
    <name type="common">Aureobasidium pullulans var. subglaciale</name>
    <dbReference type="NCBI Taxonomy" id="1043005"/>
    <lineage>
        <taxon>Eukaryota</taxon>
        <taxon>Fungi</taxon>
        <taxon>Dikarya</taxon>
        <taxon>Ascomycota</taxon>
        <taxon>Pezizomycotina</taxon>
        <taxon>Dothideomycetes</taxon>
        <taxon>Dothideomycetidae</taxon>
        <taxon>Dothideales</taxon>
        <taxon>Saccotheciaceae</taxon>
        <taxon>Aureobasidium</taxon>
    </lineage>
</organism>
<feature type="region of interest" description="Disordered" evidence="5">
    <location>
        <begin position="306"/>
        <end position="617"/>
    </location>
</feature>
<evidence type="ECO:0000256" key="4">
    <source>
        <dbReference type="PROSITE-ProRule" id="PRU00175"/>
    </source>
</evidence>
<feature type="compositionally biased region" description="Acidic residues" evidence="5">
    <location>
        <begin position="602"/>
        <end position="617"/>
    </location>
</feature>
<dbReference type="PANTHER" id="PTHR15898">
    <property type="entry name" value="BIFUNCTIONAL APOPTOSIS REGULATOR"/>
    <property type="match status" value="1"/>
</dbReference>
<dbReference type="InterPro" id="IPR017907">
    <property type="entry name" value="Znf_RING_CS"/>
</dbReference>
<dbReference type="OMA" id="NSEMTDY"/>
<feature type="compositionally biased region" description="Acidic residues" evidence="5">
    <location>
        <begin position="311"/>
        <end position="339"/>
    </location>
</feature>
<feature type="compositionally biased region" description="Polar residues" evidence="5">
    <location>
        <begin position="347"/>
        <end position="358"/>
    </location>
</feature>
<evidence type="ECO:0000256" key="3">
    <source>
        <dbReference type="ARBA" id="ARBA00022833"/>
    </source>
</evidence>
<reference evidence="7 8" key="1">
    <citation type="journal article" date="2014" name="BMC Genomics">
        <title>Genome sequencing of four Aureobasidium pullulans varieties: biotechnological potential, stress tolerance, and description of new species.</title>
        <authorList>
            <person name="Gostin Ar C."/>
            <person name="Ohm R.A."/>
            <person name="Kogej T."/>
            <person name="Sonjak S."/>
            <person name="Turk M."/>
            <person name="Zajc J."/>
            <person name="Zalar P."/>
            <person name="Grube M."/>
            <person name="Sun H."/>
            <person name="Han J."/>
            <person name="Sharma A."/>
            <person name="Chiniquy J."/>
            <person name="Ngan C.Y."/>
            <person name="Lipzen A."/>
            <person name="Barry K."/>
            <person name="Grigoriev I.V."/>
            <person name="Gunde-Cimerman N."/>
        </authorList>
    </citation>
    <scope>NUCLEOTIDE SEQUENCE [LARGE SCALE GENOMIC DNA]</scope>
    <source>
        <strain evidence="7 8">EXF-2481</strain>
    </source>
</reference>
<evidence type="ECO:0000256" key="5">
    <source>
        <dbReference type="SAM" id="MobiDB-lite"/>
    </source>
</evidence>
<dbReference type="GO" id="GO:0061630">
    <property type="term" value="F:ubiquitin protein ligase activity"/>
    <property type="evidence" value="ECO:0007669"/>
    <property type="project" value="TreeGrafter"/>
</dbReference>
<dbReference type="GO" id="GO:0043161">
    <property type="term" value="P:proteasome-mediated ubiquitin-dependent protein catabolic process"/>
    <property type="evidence" value="ECO:0007669"/>
    <property type="project" value="TreeGrafter"/>
</dbReference>